<organism evidence="1 2">
    <name type="scientific">Candidatus Sulfotelmatobacter kueseliae</name>
    <dbReference type="NCBI Taxonomy" id="2042962"/>
    <lineage>
        <taxon>Bacteria</taxon>
        <taxon>Pseudomonadati</taxon>
        <taxon>Acidobacteriota</taxon>
        <taxon>Terriglobia</taxon>
        <taxon>Terriglobales</taxon>
        <taxon>Candidatus Korobacteraceae</taxon>
        <taxon>Candidatus Sulfotelmatobacter</taxon>
    </lineage>
</organism>
<gene>
    <name evidence="1" type="ORF">SBA1_1040097</name>
</gene>
<dbReference type="Proteomes" id="UP000238701">
    <property type="component" value="Unassembled WGS sequence"/>
</dbReference>
<evidence type="ECO:0000313" key="2">
    <source>
        <dbReference type="Proteomes" id="UP000238701"/>
    </source>
</evidence>
<name>A0A2U3JYB2_9BACT</name>
<protein>
    <submittedName>
        <fullName evidence="1">Uncharacterized protein</fullName>
    </submittedName>
</protein>
<dbReference type="AlphaFoldDB" id="A0A2U3JYB2"/>
<accession>A0A2U3JYB2</accession>
<dbReference type="EMBL" id="OMOD01000007">
    <property type="protein sequence ID" value="SPF32329.1"/>
    <property type="molecule type" value="Genomic_DNA"/>
</dbReference>
<reference evidence="2" key="1">
    <citation type="submission" date="2018-02" db="EMBL/GenBank/DDBJ databases">
        <authorList>
            <person name="Hausmann B."/>
        </authorList>
    </citation>
    <scope>NUCLEOTIDE SEQUENCE [LARGE SCALE GENOMIC DNA]</scope>
    <source>
        <strain evidence="2">Peat soil MAG SbA1</strain>
    </source>
</reference>
<proteinExistence type="predicted"/>
<sequence length="77" mass="8367">MAATRGQSVRRTNLFRLGTAARGWGCSSCRRGALAVANFYVFLLKRLTLTTASPLTFRSRLPGSCDFPGISAELVRS</sequence>
<evidence type="ECO:0000313" key="1">
    <source>
        <dbReference type="EMBL" id="SPF32329.1"/>
    </source>
</evidence>